<feature type="signal peptide" evidence="2">
    <location>
        <begin position="1"/>
        <end position="19"/>
    </location>
</feature>
<feature type="chain" id="PRO_5045595896" evidence="2">
    <location>
        <begin position="20"/>
        <end position="369"/>
    </location>
</feature>
<feature type="transmembrane region" description="Helical" evidence="1">
    <location>
        <begin position="296"/>
        <end position="315"/>
    </location>
</feature>
<dbReference type="EMBL" id="BAABIP010000018">
    <property type="protein sequence ID" value="GAA4772242.1"/>
    <property type="molecule type" value="Genomic_DNA"/>
</dbReference>
<feature type="transmembrane region" description="Helical" evidence="1">
    <location>
        <begin position="269"/>
        <end position="290"/>
    </location>
</feature>
<dbReference type="InterPro" id="IPR025178">
    <property type="entry name" value="Lnb_N"/>
</dbReference>
<dbReference type="RefSeq" id="WP_264544687.1">
    <property type="nucleotide sequence ID" value="NZ_BAABIP010000018.1"/>
</dbReference>
<keyword evidence="1" id="KW-0472">Membrane</keyword>
<evidence type="ECO:0000313" key="5">
    <source>
        <dbReference type="Proteomes" id="UP001500141"/>
    </source>
</evidence>
<sequence>MKKQLLHFFILLHSLVAFSQFNPITPETKISILTVDVANESHTLYGHTAIRIKDEKNKFDYVWNYGMFDFRTENFILKFVKGDLQYYVAAYPFENFEHSYQEENRSIYEQVLNISFDEKQKLFDKLNKSLFSEDKFYTYKFIDRNCTTKAIDIVNETLHNKPIKNTLHKEESYRDVLFPYQEKQYWLNLGINIIFGHRPDEQAAVLFLPLDLMKILESTQYKEKPLVEKTETLFQASQPENDFSFWNSCYALILFLLPFAILNRKATNILFFSILGLIGLFFCLVGLYSLHREVLWNYNVLLFNPLLLILIYFLIKNNLKAIRKLSQICLLCLVGYVLYMLNKAHLLMILPILLTSTIILIRLSLKKEN</sequence>
<keyword evidence="1" id="KW-0812">Transmembrane</keyword>
<protein>
    <submittedName>
        <fullName evidence="4">DUF4105 domain-containing protein</fullName>
    </submittedName>
</protein>
<feature type="transmembrane region" description="Helical" evidence="1">
    <location>
        <begin position="243"/>
        <end position="262"/>
    </location>
</feature>
<evidence type="ECO:0000259" key="3">
    <source>
        <dbReference type="Pfam" id="PF13387"/>
    </source>
</evidence>
<evidence type="ECO:0000256" key="2">
    <source>
        <dbReference type="SAM" id="SignalP"/>
    </source>
</evidence>
<keyword evidence="5" id="KW-1185">Reference proteome</keyword>
<gene>
    <name evidence="4" type="ORF">GCM10023230_23320</name>
</gene>
<organism evidence="4 5">
    <name type="scientific">Flavobacterium hankyongi</name>
    <dbReference type="NCBI Taxonomy" id="1176532"/>
    <lineage>
        <taxon>Bacteria</taxon>
        <taxon>Pseudomonadati</taxon>
        <taxon>Bacteroidota</taxon>
        <taxon>Flavobacteriia</taxon>
        <taxon>Flavobacteriales</taxon>
        <taxon>Flavobacteriaceae</taxon>
        <taxon>Flavobacterium</taxon>
    </lineage>
</organism>
<accession>A0ABP9A448</accession>
<evidence type="ECO:0000313" key="4">
    <source>
        <dbReference type="EMBL" id="GAA4772242.1"/>
    </source>
</evidence>
<name>A0ABP9A448_9FLAO</name>
<dbReference type="Proteomes" id="UP001500141">
    <property type="component" value="Unassembled WGS sequence"/>
</dbReference>
<comment type="caution">
    <text evidence="4">The sequence shown here is derived from an EMBL/GenBank/DDBJ whole genome shotgun (WGS) entry which is preliminary data.</text>
</comment>
<feature type="domain" description="Lnb N-terminal periplasmic" evidence="3">
    <location>
        <begin position="29"/>
        <end position="158"/>
    </location>
</feature>
<evidence type="ECO:0000256" key="1">
    <source>
        <dbReference type="SAM" id="Phobius"/>
    </source>
</evidence>
<dbReference type="Pfam" id="PF13387">
    <property type="entry name" value="Lnb_N"/>
    <property type="match status" value="1"/>
</dbReference>
<proteinExistence type="predicted"/>
<keyword evidence="2" id="KW-0732">Signal</keyword>
<keyword evidence="1" id="KW-1133">Transmembrane helix</keyword>
<reference evidence="5" key="1">
    <citation type="journal article" date="2019" name="Int. J. Syst. Evol. Microbiol.">
        <title>The Global Catalogue of Microorganisms (GCM) 10K type strain sequencing project: providing services to taxonomists for standard genome sequencing and annotation.</title>
        <authorList>
            <consortium name="The Broad Institute Genomics Platform"/>
            <consortium name="The Broad Institute Genome Sequencing Center for Infectious Disease"/>
            <person name="Wu L."/>
            <person name="Ma J."/>
        </authorList>
    </citation>
    <scope>NUCLEOTIDE SEQUENCE [LARGE SCALE GENOMIC DNA]</scope>
    <source>
        <strain evidence="5">JCM 18198</strain>
    </source>
</reference>
<feature type="transmembrane region" description="Helical" evidence="1">
    <location>
        <begin position="322"/>
        <end position="339"/>
    </location>
</feature>
<feature type="transmembrane region" description="Helical" evidence="1">
    <location>
        <begin position="345"/>
        <end position="365"/>
    </location>
</feature>